<dbReference type="GO" id="GO:0047522">
    <property type="term" value="F:15-oxoprostaglandin 13-reductase [NAD(P)+] activity"/>
    <property type="evidence" value="ECO:0007669"/>
    <property type="project" value="UniProtKB-EC"/>
</dbReference>
<dbReference type="InterPro" id="IPR011032">
    <property type="entry name" value="GroES-like_sf"/>
</dbReference>
<keyword evidence="11" id="KW-0521">NADP</keyword>
<evidence type="ECO:0000256" key="4">
    <source>
        <dbReference type="ARBA" id="ARBA00011981"/>
    </source>
</evidence>
<comment type="catalytic activity">
    <reaction evidence="28">
        <text>4-hydroxynonanal + NADP(+) = (E)-4-hydroxynon-2-enal + NADPH + H(+)</text>
        <dbReference type="Rhea" id="RHEA:64736"/>
        <dbReference type="ChEBI" id="CHEBI:15378"/>
        <dbReference type="ChEBI" id="CHEBI:57783"/>
        <dbReference type="ChEBI" id="CHEBI:58349"/>
        <dbReference type="ChEBI" id="CHEBI:58968"/>
        <dbReference type="ChEBI" id="CHEBI:156112"/>
    </reaction>
    <physiologicalReaction direction="right-to-left" evidence="28">
        <dbReference type="Rhea" id="RHEA:64738"/>
    </physiologicalReaction>
</comment>
<dbReference type="EC" id="1.3.1.48" evidence="4"/>
<comment type="catalytic activity">
    <reaction evidence="21">
        <text>decanal + NADP(+) = (2E)-decenal + NADPH + H(+)</text>
        <dbReference type="Rhea" id="RHEA:50612"/>
        <dbReference type="ChEBI" id="CHEBI:15378"/>
        <dbReference type="ChEBI" id="CHEBI:31457"/>
        <dbReference type="ChEBI" id="CHEBI:57783"/>
        <dbReference type="ChEBI" id="CHEBI:58349"/>
        <dbReference type="ChEBI" id="CHEBI:133455"/>
    </reaction>
    <physiologicalReaction direction="right-to-left" evidence="21">
        <dbReference type="Rhea" id="RHEA:50614"/>
    </physiologicalReaction>
</comment>
<keyword evidence="7" id="KW-0963">Cytoplasm</keyword>
<dbReference type="EMBL" id="JBEDNZ010000009">
    <property type="protein sequence ID" value="KAL0838719.1"/>
    <property type="molecule type" value="Genomic_DNA"/>
</dbReference>
<comment type="subcellular location">
    <subcellularLocation>
        <location evidence="1">Cytoplasm</location>
    </subcellularLocation>
</comment>
<evidence type="ECO:0000256" key="7">
    <source>
        <dbReference type="ARBA" id="ARBA00022490"/>
    </source>
</evidence>
<dbReference type="SUPFAM" id="SSF50129">
    <property type="entry name" value="GroES-like"/>
    <property type="match status" value="2"/>
</dbReference>
<comment type="catalytic activity">
    <reaction evidence="27">
        <text>13,14-dihydro-15-oxo-PGF2alpha + NADP(+) = 15-oxoprostaglandin F2alpha + NADPH + H(+)</text>
        <dbReference type="Rhea" id="RHEA:50588"/>
        <dbReference type="ChEBI" id="CHEBI:15378"/>
        <dbReference type="ChEBI" id="CHEBI:57783"/>
        <dbReference type="ChEBI" id="CHEBI:58349"/>
        <dbReference type="ChEBI" id="CHEBI:133374"/>
        <dbReference type="ChEBI" id="CHEBI:133409"/>
    </reaction>
    <physiologicalReaction direction="right-to-left" evidence="27">
        <dbReference type="Rhea" id="RHEA:50590"/>
    </physiologicalReaction>
</comment>
<evidence type="ECO:0000256" key="19">
    <source>
        <dbReference type="ARBA" id="ARBA00033119"/>
    </source>
</evidence>
<evidence type="ECO:0000256" key="17">
    <source>
        <dbReference type="ARBA" id="ARBA00032255"/>
    </source>
</evidence>
<dbReference type="GO" id="GO:0006693">
    <property type="term" value="P:prostaglandin metabolic process"/>
    <property type="evidence" value="ECO:0007669"/>
    <property type="project" value="UniProtKB-KW"/>
</dbReference>
<evidence type="ECO:0000256" key="28">
    <source>
        <dbReference type="ARBA" id="ARBA00048387"/>
    </source>
</evidence>
<dbReference type="InterPro" id="IPR014190">
    <property type="entry name" value="PTGR1"/>
</dbReference>
<comment type="catalytic activity">
    <reaction evidence="29">
        <text>20-hydroxy-leukotriene B4 + NADP(+) = 12-oxo-20-hydroxy-leukotriene B4 + NADPH + H(+)</text>
        <dbReference type="Rhea" id="RHEA:51208"/>
        <dbReference type="ChEBI" id="CHEBI:15378"/>
        <dbReference type="ChEBI" id="CHEBI:57460"/>
        <dbReference type="ChEBI" id="CHEBI:57783"/>
        <dbReference type="ChEBI" id="CHEBI:58349"/>
        <dbReference type="ChEBI" id="CHEBI:133346"/>
    </reaction>
    <physiologicalReaction direction="left-to-right" evidence="29">
        <dbReference type="Rhea" id="RHEA:51209"/>
    </physiologicalReaction>
</comment>
<gene>
    <name evidence="36" type="ORF">ABMA28_016781</name>
</gene>
<dbReference type="Pfam" id="PF16884">
    <property type="entry name" value="ADH_N_2"/>
    <property type="match status" value="1"/>
</dbReference>
<dbReference type="Gene3D" id="3.90.180.10">
    <property type="entry name" value="Medium-chain alcohol dehydrogenases, catalytic domain"/>
    <property type="match status" value="1"/>
</dbReference>
<evidence type="ECO:0000256" key="31">
    <source>
        <dbReference type="ARBA" id="ARBA00049068"/>
    </source>
</evidence>
<dbReference type="InterPro" id="IPR013149">
    <property type="entry name" value="ADH-like_C"/>
</dbReference>
<keyword evidence="12" id="KW-0007">Acetylation</keyword>
<evidence type="ECO:0000256" key="15">
    <source>
        <dbReference type="ARBA" id="ARBA00023278"/>
    </source>
</evidence>
<name>A0ABD0T5X9_LOXSC</name>
<comment type="catalytic activity">
    <reaction evidence="32">
        <text>13,14-dihydro-15-oxo-prostaglandin E1 + NADP(+) = 15-oxoprostaglandin E1 + NADPH + H(+)</text>
        <dbReference type="Rhea" id="RHEA:50584"/>
        <dbReference type="ChEBI" id="CHEBI:15378"/>
        <dbReference type="ChEBI" id="CHEBI:57401"/>
        <dbReference type="ChEBI" id="CHEBI:57783"/>
        <dbReference type="ChEBI" id="CHEBI:58349"/>
        <dbReference type="ChEBI" id="CHEBI:133408"/>
    </reaction>
    <physiologicalReaction direction="right-to-left" evidence="32">
        <dbReference type="Rhea" id="RHEA:50586"/>
    </physiologicalReaction>
</comment>
<evidence type="ECO:0000256" key="6">
    <source>
        <dbReference type="ARBA" id="ARBA00020651"/>
    </source>
</evidence>
<dbReference type="PANTHER" id="PTHR43205:SF7">
    <property type="entry name" value="PROSTAGLANDIN REDUCTASE 1"/>
    <property type="match status" value="1"/>
</dbReference>
<keyword evidence="9" id="KW-0597">Phosphoprotein</keyword>
<evidence type="ECO:0000256" key="18">
    <source>
        <dbReference type="ARBA" id="ARBA00032297"/>
    </source>
</evidence>
<dbReference type="InterPro" id="IPR045010">
    <property type="entry name" value="MDR_fam"/>
</dbReference>
<comment type="catalytic activity">
    <reaction evidence="25">
        <text>dodecanal + NADP(+) = (2E)-dodecenal + NADPH + H(+)</text>
        <dbReference type="Rhea" id="RHEA:50784"/>
        <dbReference type="ChEBI" id="CHEBI:15378"/>
        <dbReference type="ChEBI" id="CHEBI:27836"/>
        <dbReference type="ChEBI" id="CHEBI:57783"/>
        <dbReference type="ChEBI" id="CHEBI:58349"/>
        <dbReference type="ChEBI" id="CHEBI:133741"/>
    </reaction>
    <physiologicalReaction direction="right-to-left" evidence="25">
        <dbReference type="Rhea" id="RHEA:50786"/>
    </physiologicalReaction>
</comment>
<protein>
    <recommendedName>
        <fullName evidence="6">Prostaglandin reductase 1</fullName>
        <ecNumber evidence="4">1.3.1.48</ecNumber>
        <ecNumber evidence="5">1.3.1.74</ecNumber>
    </recommendedName>
    <alternativeName>
        <fullName evidence="19">15-oxoprostaglandin 13-reductase</fullName>
    </alternativeName>
    <alternativeName>
        <fullName evidence="17">Dithiolethione-inducible gene 1 protein</fullName>
    </alternativeName>
    <alternativeName>
        <fullName evidence="16">Leukotriene B4 12-hydroxydehydrogenase</fullName>
    </alternativeName>
    <alternativeName>
        <fullName evidence="18">NAD(P)H-dependent alkenal/one oxidoreductase</fullName>
    </alternativeName>
</protein>
<evidence type="ECO:0000256" key="29">
    <source>
        <dbReference type="ARBA" id="ARBA00048591"/>
    </source>
</evidence>
<keyword evidence="8" id="KW-0644">Prostaglandin metabolism</keyword>
<comment type="catalytic activity">
    <reaction evidence="20">
        <text>octanal + NADP(+) = (2E)-octenal + NADPH + H(+)</text>
        <dbReference type="Rhea" id="RHEA:50780"/>
        <dbReference type="ChEBI" id="CHEBI:15378"/>
        <dbReference type="ChEBI" id="CHEBI:17935"/>
        <dbReference type="ChEBI" id="CHEBI:57783"/>
        <dbReference type="ChEBI" id="CHEBI:58349"/>
        <dbReference type="ChEBI" id="CHEBI:61748"/>
    </reaction>
    <physiologicalReaction direction="right-to-left" evidence="20">
        <dbReference type="Rhea" id="RHEA:50782"/>
    </physiologicalReaction>
</comment>
<evidence type="ECO:0000259" key="35">
    <source>
        <dbReference type="SMART" id="SM00829"/>
    </source>
</evidence>
<dbReference type="PANTHER" id="PTHR43205">
    <property type="entry name" value="PROSTAGLANDIN REDUCTASE"/>
    <property type="match status" value="1"/>
</dbReference>
<evidence type="ECO:0000256" key="8">
    <source>
        <dbReference type="ARBA" id="ARBA00022501"/>
    </source>
</evidence>
<dbReference type="InterPro" id="IPR041694">
    <property type="entry name" value="ADH_N_2"/>
</dbReference>
<comment type="catalytic activity">
    <reaction evidence="33">
        <text>an n-alkanal + NADP(+) = an alk-2-enal + NADPH + H(+)</text>
        <dbReference type="Rhea" id="RHEA:13737"/>
        <dbReference type="ChEBI" id="CHEBI:12834"/>
        <dbReference type="ChEBI" id="CHEBI:13757"/>
        <dbReference type="ChEBI" id="CHEBI:15378"/>
        <dbReference type="ChEBI" id="CHEBI:57783"/>
        <dbReference type="ChEBI" id="CHEBI:58349"/>
        <dbReference type="EC" id="1.3.1.74"/>
    </reaction>
    <physiologicalReaction direction="right-to-left" evidence="33">
        <dbReference type="Rhea" id="RHEA:13739"/>
    </physiologicalReaction>
</comment>
<keyword evidence="15" id="KW-0379">Hydroxylation</keyword>
<feature type="domain" description="Enoyl reductase (ER)" evidence="35">
    <location>
        <begin position="39"/>
        <end position="352"/>
    </location>
</feature>
<evidence type="ECO:0000256" key="25">
    <source>
        <dbReference type="ARBA" id="ARBA00047903"/>
    </source>
</evidence>
<evidence type="ECO:0000313" key="37">
    <source>
        <dbReference type="Proteomes" id="UP001549921"/>
    </source>
</evidence>
<sequence length="355" mass="39086">MAKLFSYMQNATRLYSSVSGKVKSQKYVLTKYFQGEPKKSDFKIVEEDIPDLQEGEILTEAEYLSVDPYMRAYMIGYKLPTDMIGGQVAKIIASRHDKFPVGKYVAGQFGWRTHTICKPGAPQKSGFLPLTLLPDLGPHPVSLGLGVLGMPGNTAYFGLKEICKPKAGETIVITGAAGAVGSHVGQIGKNMGCRVIGFAGTDEKCNYLIKELGFDHAFNYKTTNIRSALKEGAPNKVDCYFDNVGGEISSTIMSYMNHYGRVAVCGSISSYNDATLPKVTILQPAIVFKELKVEGFLVNKWFNKWEEGINANLNWLQDGKLKYQEKVYHGFDNMVDALVGMLRGENTGKAVVKVK</sequence>
<evidence type="ECO:0000256" key="11">
    <source>
        <dbReference type="ARBA" id="ARBA00022857"/>
    </source>
</evidence>
<evidence type="ECO:0000256" key="14">
    <source>
        <dbReference type="ARBA" id="ARBA00023098"/>
    </source>
</evidence>
<evidence type="ECO:0000256" key="24">
    <source>
        <dbReference type="ARBA" id="ARBA00047878"/>
    </source>
</evidence>
<dbReference type="Gene3D" id="3.40.50.720">
    <property type="entry name" value="NAD(P)-binding Rossmann-like Domain"/>
    <property type="match status" value="1"/>
</dbReference>
<dbReference type="SMART" id="SM00829">
    <property type="entry name" value="PKS_ER"/>
    <property type="match status" value="1"/>
</dbReference>
<evidence type="ECO:0000256" key="16">
    <source>
        <dbReference type="ARBA" id="ARBA00031851"/>
    </source>
</evidence>
<comment type="catalytic activity">
    <reaction evidence="30">
        <text>6-trans-leukotriene B4 + NADP(+) = 12-oxo-(5S)-hydroxy-(6E,8E,10E,14Z)-eicosatetraenoate + NADPH + H(+)</text>
        <dbReference type="Rhea" id="RHEA:51204"/>
        <dbReference type="ChEBI" id="CHEBI:15378"/>
        <dbReference type="ChEBI" id="CHEBI:57783"/>
        <dbReference type="ChEBI" id="CHEBI:58349"/>
        <dbReference type="ChEBI" id="CHEBI:90723"/>
        <dbReference type="ChEBI" id="CHEBI:133974"/>
    </reaction>
    <physiologicalReaction direction="left-to-right" evidence="30">
        <dbReference type="Rhea" id="RHEA:51205"/>
    </physiologicalReaction>
</comment>
<comment type="catalytic activity">
    <reaction evidence="24">
        <text>13,14-dihydro-15-oxo-prostaglandin F1alpha + NADP(+) = 15-oxoprostaglandin F1alpha + NADPH + H(+)</text>
        <dbReference type="Rhea" id="RHEA:50592"/>
        <dbReference type="ChEBI" id="CHEBI:15378"/>
        <dbReference type="ChEBI" id="CHEBI:57783"/>
        <dbReference type="ChEBI" id="CHEBI:58349"/>
        <dbReference type="ChEBI" id="CHEBI:79072"/>
        <dbReference type="ChEBI" id="CHEBI:133411"/>
    </reaction>
    <physiologicalReaction direction="right-to-left" evidence="24">
        <dbReference type="Rhea" id="RHEA:50594"/>
    </physiologicalReaction>
</comment>
<comment type="similarity">
    <text evidence="2">Belongs to the NADP-dependent oxidoreductase L4BD family.</text>
</comment>
<evidence type="ECO:0000256" key="12">
    <source>
        <dbReference type="ARBA" id="ARBA00022990"/>
    </source>
</evidence>
<evidence type="ECO:0000256" key="5">
    <source>
        <dbReference type="ARBA" id="ARBA00012410"/>
    </source>
</evidence>
<dbReference type="CDD" id="cd08294">
    <property type="entry name" value="leukotriene_B4_DH_like"/>
    <property type="match status" value="1"/>
</dbReference>
<dbReference type="GO" id="GO:0005737">
    <property type="term" value="C:cytoplasm"/>
    <property type="evidence" value="ECO:0007669"/>
    <property type="project" value="UniProtKB-SubCell"/>
</dbReference>
<comment type="catalytic activity">
    <reaction evidence="26">
        <text>nonan-2-one + NADP(+) = (3E)-nonen-2-one + NADPH + H(+)</text>
        <dbReference type="Rhea" id="RHEA:50616"/>
        <dbReference type="ChEBI" id="CHEBI:15378"/>
        <dbReference type="ChEBI" id="CHEBI:57783"/>
        <dbReference type="ChEBI" id="CHEBI:58349"/>
        <dbReference type="ChEBI" id="CHEBI:77927"/>
        <dbReference type="ChEBI" id="CHEBI:133457"/>
    </reaction>
    <physiologicalReaction direction="right-to-left" evidence="26">
        <dbReference type="Rhea" id="RHEA:50618"/>
    </physiologicalReaction>
</comment>
<evidence type="ECO:0000256" key="20">
    <source>
        <dbReference type="ARBA" id="ARBA00047461"/>
    </source>
</evidence>
<comment type="catalytic activity">
    <reaction evidence="34">
        <text>hexanal + NADP(+) = (E)-hex-2-enal + NADPH + H(+)</text>
        <dbReference type="Rhea" id="RHEA:50776"/>
        <dbReference type="ChEBI" id="CHEBI:15378"/>
        <dbReference type="ChEBI" id="CHEBI:28913"/>
        <dbReference type="ChEBI" id="CHEBI:57783"/>
        <dbReference type="ChEBI" id="CHEBI:58349"/>
        <dbReference type="ChEBI" id="CHEBI:88528"/>
    </reaction>
    <physiologicalReaction direction="right-to-left" evidence="34">
        <dbReference type="Rhea" id="RHEA:50778"/>
    </physiologicalReaction>
</comment>
<dbReference type="Pfam" id="PF00107">
    <property type="entry name" value="ADH_zinc_N"/>
    <property type="match status" value="1"/>
</dbReference>
<dbReference type="InterPro" id="IPR036291">
    <property type="entry name" value="NAD(P)-bd_dom_sf"/>
</dbReference>
<evidence type="ECO:0000256" key="21">
    <source>
        <dbReference type="ARBA" id="ARBA00047617"/>
    </source>
</evidence>
<dbReference type="Proteomes" id="UP001549921">
    <property type="component" value="Unassembled WGS sequence"/>
</dbReference>
<evidence type="ECO:0000256" key="27">
    <source>
        <dbReference type="ARBA" id="ARBA00048290"/>
    </source>
</evidence>
<dbReference type="SUPFAM" id="SSF51735">
    <property type="entry name" value="NAD(P)-binding Rossmann-fold domains"/>
    <property type="match status" value="1"/>
</dbReference>
<evidence type="ECO:0000256" key="3">
    <source>
        <dbReference type="ARBA" id="ARBA00011852"/>
    </source>
</evidence>
<comment type="catalytic activity">
    <reaction evidence="22">
        <text>pentan-2-one + NADP(+) = (E)-pent-3-en-2-one + NADPH + H(+)</text>
        <dbReference type="Rhea" id="RHEA:50788"/>
        <dbReference type="ChEBI" id="CHEBI:15378"/>
        <dbReference type="ChEBI" id="CHEBI:16472"/>
        <dbReference type="ChEBI" id="CHEBI:57783"/>
        <dbReference type="ChEBI" id="CHEBI:58349"/>
        <dbReference type="ChEBI" id="CHEBI:145276"/>
    </reaction>
    <physiologicalReaction direction="right-to-left" evidence="22">
        <dbReference type="Rhea" id="RHEA:50790"/>
    </physiologicalReaction>
</comment>
<evidence type="ECO:0000256" key="2">
    <source>
        <dbReference type="ARBA" id="ARBA00010460"/>
    </source>
</evidence>
<dbReference type="GO" id="GO:0032440">
    <property type="term" value="F:2-alkenal reductase [NAD(P)H] activity"/>
    <property type="evidence" value="ECO:0007669"/>
    <property type="project" value="UniProtKB-EC"/>
</dbReference>
<comment type="catalytic activity">
    <reaction evidence="31">
        <text>(5S,12S)-dihydroxy-(6E,10E,12E,14Z)-eicosatetraenoate + NADP(+) = 12-oxo-(5S)-hydroxy-(6E,8E,10E,14Z)-eicosatetraenoate + NADPH + H(+)</text>
        <dbReference type="Rhea" id="RHEA:51212"/>
        <dbReference type="ChEBI" id="CHEBI:15378"/>
        <dbReference type="ChEBI" id="CHEBI:57783"/>
        <dbReference type="ChEBI" id="CHEBI:58349"/>
        <dbReference type="ChEBI" id="CHEBI:133974"/>
        <dbReference type="ChEBI" id="CHEBI:133975"/>
    </reaction>
    <physiologicalReaction direction="left-to-right" evidence="31">
        <dbReference type="Rhea" id="RHEA:51213"/>
    </physiologicalReaction>
</comment>
<dbReference type="FunFam" id="3.40.50.720:FF:000121">
    <property type="entry name" value="Prostaglandin reductase 2"/>
    <property type="match status" value="1"/>
</dbReference>
<evidence type="ECO:0000256" key="26">
    <source>
        <dbReference type="ARBA" id="ARBA00048066"/>
    </source>
</evidence>
<organism evidence="36 37">
    <name type="scientific">Loxostege sticticalis</name>
    <name type="common">Beet webworm moth</name>
    <dbReference type="NCBI Taxonomy" id="481309"/>
    <lineage>
        <taxon>Eukaryota</taxon>
        <taxon>Metazoa</taxon>
        <taxon>Ecdysozoa</taxon>
        <taxon>Arthropoda</taxon>
        <taxon>Hexapoda</taxon>
        <taxon>Insecta</taxon>
        <taxon>Pterygota</taxon>
        <taxon>Neoptera</taxon>
        <taxon>Endopterygota</taxon>
        <taxon>Lepidoptera</taxon>
        <taxon>Glossata</taxon>
        <taxon>Ditrysia</taxon>
        <taxon>Pyraloidea</taxon>
        <taxon>Crambidae</taxon>
        <taxon>Pyraustinae</taxon>
        <taxon>Loxostege</taxon>
    </lineage>
</organism>
<evidence type="ECO:0000313" key="36">
    <source>
        <dbReference type="EMBL" id="KAL0838719.1"/>
    </source>
</evidence>
<keyword evidence="13" id="KW-0560">Oxidoreductase</keyword>
<evidence type="ECO:0000256" key="33">
    <source>
        <dbReference type="ARBA" id="ARBA00049179"/>
    </source>
</evidence>
<comment type="catalytic activity">
    <reaction evidence="23">
        <text>leukotriene B4 + NADP(+) = 12-oxo-leukotriene B4 + NADPH + H(+)</text>
        <dbReference type="Rhea" id="RHEA:50608"/>
        <dbReference type="ChEBI" id="CHEBI:15378"/>
        <dbReference type="ChEBI" id="CHEBI:57461"/>
        <dbReference type="ChEBI" id="CHEBI:57783"/>
        <dbReference type="ChEBI" id="CHEBI:58349"/>
        <dbReference type="ChEBI" id="CHEBI:133309"/>
    </reaction>
    <physiologicalReaction direction="left-to-right" evidence="23">
        <dbReference type="Rhea" id="RHEA:50609"/>
    </physiologicalReaction>
</comment>
<keyword evidence="10" id="KW-0276">Fatty acid metabolism</keyword>
<accession>A0ABD0T5X9</accession>
<evidence type="ECO:0000256" key="34">
    <source>
        <dbReference type="ARBA" id="ARBA00049368"/>
    </source>
</evidence>
<evidence type="ECO:0000256" key="23">
    <source>
        <dbReference type="ARBA" id="ARBA00047871"/>
    </source>
</evidence>
<comment type="caution">
    <text evidence="36">The sequence shown here is derived from an EMBL/GenBank/DDBJ whole genome shotgun (WGS) entry which is preliminary data.</text>
</comment>
<evidence type="ECO:0000256" key="22">
    <source>
        <dbReference type="ARBA" id="ARBA00047742"/>
    </source>
</evidence>
<reference evidence="36 37" key="1">
    <citation type="submission" date="2024-06" db="EMBL/GenBank/DDBJ databases">
        <title>A chromosome-level genome assembly of beet webworm, Loxostege sticticalis.</title>
        <authorList>
            <person name="Zhang Y."/>
        </authorList>
    </citation>
    <scope>NUCLEOTIDE SEQUENCE [LARGE SCALE GENOMIC DNA]</scope>
    <source>
        <strain evidence="36">AQ028</strain>
        <tissue evidence="36">Male pupae</tissue>
    </source>
</reference>
<comment type="subunit">
    <text evidence="3">Monomer or homodimer.</text>
</comment>
<evidence type="ECO:0000256" key="32">
    <source>
        <dbReference type="ARBA" id="ARBA00049070"/>
    </source>
</evidence>
<evidence type="ECO:0000256" key="9">
    <source>
        <dbReference type="ARBA" id="ARBA00022553"/>
    </source>
</evidence>
<evidence type="ECO:0000256" key="10">
    <source>
        <dbReference type="ARBA" id="ARBA00022832"/>
    </source>
</evidence>
<dbReference type="EC" id="1.3.1.74" evidence="5"/>
<dbReference type="InterPro" id="IPR020843">
    <property type="entry name" value="ER"/>
</dbReference>
<keyword evidence="14" id="KW-0443">Lipid metabolism</keyword>
<dbReference type="AlphaFoldDB" id="A0ABD0T5X9"/>
<evidence type="ECO:0000256" key="13">
    <source>
        <dbReference type="ARBA" id="ARBA00023002"/>
    </source>
</evidence>
<evidence type="ECO:0000256" key="30">
    <source>
        <dbReference type="ARBA" id="ARBA00048953"/>
    </source>
</evidence>
<proteinExistence type="inferred from homology"/>
<evidence type="ECO:0000256" key="1">
    <source>
        <dbReference type="ARBA" id="ARBA00004496"/>
    </source>
</evidence>